<accession>A0A1H1P9K9</accession>
<dbReference type="AlphaFoldDB" id="A0A1H1P9K9"/>
<dbReference type="PRINTS" id="PR00410">
    <property type="entry name" value="PHEHYDRXLASE"/>
</dbReference>
<sequence>MSAIDEVTARPTAWTEARVADVAHPTPGTVRLRLEPAERQRHRPGQHYLVRLRAPDGYTAQRSYSLASDPDDPLLELLVEKLPDGEVSEFLAEVLEVDDVLEVRGPLGRWFAWDTTTPALCLVGGTGVVPAVSMQRAARRLDRTDRLRVVAVGRAPGHLPYADELADAGATIAWTRADVPGRRAGAPTAEELAPLLDGVEVAFVCGSARFASYAETALQEAGVAPGAIRVERFGPTG</sequence>
<evidence type="ECO:0000256" key="2">
    <source>
        <dbReference type="ARBA" id="ARBA00022714"/>
    </source>
</evidence>
<evidence type="ECO:0000313" key="5">
    <source>
        <dbReference type="EMBL" id="SDS07319.1"/>
    </source>
</evidence>
<evidence type="ECO:0000256" key="1">
    <source>
        <dbReference type="ARBA" id="ARBA00001974"/>
    </source>
</evidence>
<dbReference type="Gene3D" id="3.40.50.80">
    <property type="entry name" value="Nucleotide-binding domain of ferredoxin-NADP reductase (FNR) module"/>
    <property type="match status" value="1"/>
</dbReference>
<dbReference type="GO" id="GO:0051537">
    <property type="term" value="F:2 iron, 2 sulfur cluster binding"/>
    <property type="evidence" value="ECO:0007669"/>
    <property type="project" value="UniProtKB-KW"/>
</dbReference>
<dbReference type="SUPFAM" id="SSF52343">
    <property type="entry name" value="Ferredoxin reductase-like, C-terminal NADP-linked domain"/>
    <property type="match status" value="1"/>
</dbReference>
<dbReference type="PANTHER" id="PTHR47354:SF5">
    <property type="entry name" value="PROTEIN RFBI"/>
    <property type="match status" value="1"/>
</dbReference>
<keyword evidence="2" id="KW-0408">Iron</keyword>
<gene>
    <name evidence="5" type="ORF">SAMN04488570_1068</name>
</gene>
<keyword evidence="3" id="KW-0411">Iron-sulfur</keyword>
<dbReference type="RefSeq" id="WP_231917057.1">
    <property type="nucleotide sequence ID" value="NZ_LT629757.1"/>
</dbReference>
<dbReference type="InterPro" id="IPR017938">
    <property type="entry name" value="Riboflavin_synthase-like_b-brl"/>
</dbReference>
<name>A0A1H1P9K9_9ACTN</name>
<keyword evidence="6" id="KW-1185">Reference proteome</keyword>
<evidence type="ECO:0000313" key="6">
    <source>
        <dbReference type="Proteomes" id="UP000198859"/>
    </source>
</evidence>
<dbReference type="InterPro" id="IPR039261">
    <property type="entry name" value="FNR_nucleotide-bd"/>
</dbReference>
<dbReference type="Gene3D" id="2.40.30.10">
    <property type="entry name" value="Translation factors"/>
    <property type="match status" value="1"/>
</dbReference>
<dbReference type="PROSITE" id="PS51384">
    <property type="entry name" value="FAD_FR"/>
    <property type="match status" value="1"/>
</dbReference>
<dbReference type="Pfam" id="PF00970">
    <property type="entry name" value="FAD_binding_6"/>
    <property type="match status" value="1"/>
</dbReference>
<dbReference type="SUPFAM" id="SSF63380">
    <property type="entry name" value="Riboflavin synthase domain-like"/>
    <property type="match status" value="1"/>
</dbReference>
<protein>
    <submittedName>
        <fullName evidence="5">Ferredoxin-NADP reductase</fullName>
    </submittedName>
</protein>
<dbReference type="InterPro" id="IPR008333">
    <property type="entry name" value="Cbr1-like_FAD-bd_dom"/>
</dbReference>
<dbReference type="STRING" id="642780.SAMN04488570_1068"/>
<proteinExistence type="predicted"/>
<organism evidence="5 6">
    <name type="scientific">Nocardioides scoriae</name>
    <dbReference type="NCBI Taxonomy" id="642780"/>
    <lineage>
        <taxon>Bacteria</taxon>
        <taxon>Bacillati</taxon>
        <taxon>Actinomycetota</taxon>
        <taxon>Actinomycetes</taxon>
        <taxon>Propionibacteriales</taxon>
        <taxon>Nocardioidaceae</taxon>
        <taxon>Nocardioides</taxon>
    </lineage>
</organism>
<comment type="cofactor">
    <cofactor evidence="1">
        <name>FAD</name>
        <dbReference type="ChEBI" id="CHEBI:57692"/>
    </cofactor>
</comment>
<reference evidence="6" key="1">
    <citation type="submission" date="2016-10" db="EMBL/GenBank/DDBJ databases">
        <authorList>
            <person name="Varghese N."/>
            <person name="Submissions S."/>
        </authorList>
    </citation>
    <scope>NUCLEOTIDE SEQUENCE [LARGE SCALE GENOMIC DNA]</scope>
    <source>
        <strain evidence="6">DSM 22127</strain>
    </source>
</reference>
<keyword evidence="2" id="KW-0001">2Fe-2S</keyword>
<dbReference type="InterPro" id="IPR017927">
    <property type="entry name" value="FAD-bd_FR_type"/>
</dbReference>
<dbReference type="PANTHER" id="PTHR47354">
    <property type="entry name" value="NADH OXIDOREDUCTASE HCR"/>
    <property type="match status" value="1"/>
</dbReference>
<evidence type="ECO:0000256" key="3">
    <source>
        <dbReference type="ARBA" id="ARBA00023014"/>
    </source>
</evidence>
<keyword evidence="2" id="KW-0479">Metal-binding</keyword>
<dbReference type="InterPro" id="IPR050415">
    <property type="entry name" value="MRET"/>
</dbReference>
<dbReference type="GO" id="GO:0016491">
    <property type="term" value="F:oxidoreductase activity"/>
    <property type="evidence" value="ECO:0007669"/>
    <property type="project" value="InterPro"/>
</dbReference>
<dbReference type="EMBL" id="LT629757">
    <property type="protein sequence ID" value="SDS07319.1"/>
    <property type="molecule type" value="Genomic_DNA"/>
</dbReference>
<dbReference type="Proteomes" id="UP000198859">
    <property type="component" value="Chromosome I"/>
</dbReference>
<feature type="domain" description="FAD-binding FR-type" evidence="4">
    <location>
        <begin position="12"/>
        <end position="113"/>
    </location>
</feature>
<evidence type="ECO:0000259" key="4">
    <source>
        <dbReference type="PROSITE" id="PS51384"/>
    </source>
</evidence>